<feature type="region of interest" description="Disordered" evidence="7">
    <location>
        <begin position="1314"/>
        <end position="1342"/>
    </location>
</feature>
<dbReference type="SMART" id="SM00487">
    <property type="entry name" value="DEXDc"/>
    <property type="match status" value="1"/>
</dbReference>
<dbReference type="Pfam" id="PF21325">
    <property type="entry name" value="SHPRH_helical-1st"/>
    <property type="match status" value="1"/>
</dbReference>
<dbReference type="OrthoDB" id="423559at2759"/>
<evidence type="ECO:0000256" key="2">
    <source>
        <dbReference type="ARBA" id="ARBA00022723"/>
    </source>
</evidence>
<dbReference type="GO" id="GO:0005524">
    <property type="term" value="F:ATP binding"/>
    <property type="evidence" value="ECO:0007669"/>
    <property type="project" value="InterPro"/>
</dbReference>
<dbReference type="InterPro" id="IPR001965">
    <property type="entry name" value="Znf_PHD"/>
</dbReference>
<evidence type="ECO:0000256" key="3">
    <source>
        <dbReference type="ARBA" id="ARBA00022771"/>
    </source>
</evidence>
<dbReference type="InterPro" id="IPR048695">
    <property type="entry name" value="SHPRH_helical_2nd"/>
</dbReference>
<dbReference type="CDD" id="cd15517">
    <property type="entry name" value="PHD_TCF19_like"/>
    <property type="match status" value="1"/>
</dbReference>
<dbReference type="InterPro" id="IPR052583">
    <property type="entry name" value="ATP-helicase/E3_Ub-Ligase"/>
</dbReference>
<keyword evidence="3 6" id="KW-0863">Zinc-finger</keyword>
<evidence type="ECO:0000259" key="8">
    <source>
        <dbReference type="PROSITE" id="PS50089"/>
    </source>
</evidence>
<dbReference type="Gene3D" id="3.30.40.10">
    <property type="entry name" value="Zinc/RING finger domain, C3HC4 (zinc finger)"/>
    <property type="match status" value="2"/>
</dbReference>
<dbReference type="InterPro" id="IPR013083">
    <property type="entry name" value="Znf_RING/FYVE/PHD"/>
</dbReference>
<protein>
    <submittedName>
        <fullName evidence="10">Putative DNA helicase chromatin regulator PHD family</fullName>
        <ecNumber evidence="10">3.6.4.12</ecNumber>
    </submittedName>
</protein>
<feature type="region of interest" description="Disordered" evidence="7">
    <location>
        <begin position="921"/>
        <end position="949"/>
    </location>
</feature>
<evidence type="ECO:0000313" key="11">
    <source>
        <dbReference type="Proteomes" id="UP000265566"/>
    </source>
</evidence>
<dbReference type="SMART" id="SM00249">
    <property type="entry name" value="PHD"/>
    <property type="match status" value="1"/>
</dbReference>
<dbReference type="Gramene" id="rna31724">
    <property type="protein sequence ID" value="RHN56339.1"/>
    <property type="gene ID" value="gene31724"/>
</dbReference>
<dbReference type="Gene3D" id="3.40.50.300">
    <property type="entry name" value="P-loop containing nucleotide triphosphate hydrolases"/>
    <property type="match status" value="1"/>
</dbReference>
<comment type="similarity">
    <text evidence="1">Belongs to the SNF2/RAD54 helicase family. RAD16 subfamily.</text>
</comment>
<evidence type="ECO:0000256" key="4">
    <source>
        <dbReference type="ARBA" id="ARBA00022801"/>
    </source>
</evidence>
<dbReference type="CDD" id="cd18070">
    <property type="entry name" value="DEXQc_SHPRH"/>
    <property type="match status" value="1"/>
</dbReference>
<dbReference type="InterPro" id="IPR001841">
    <property type="entry name" value="Znf_RING"/>
</dbReference>
<dbReference type="InterPro" id="IPR027417">
    <property type="entry name" value="P-loop_NTPase"/>
</dbReference>
<sequence length="1696" mass="190802">MGRRKSKPHRSGGIIVETNASAETELEVGGKENNDFGDIYKPYFVEVDRSGWLSDEHLDISEIVLRDLNIGEGFYGFELSEDFYQDPQFSLRFRLCNIGSDLGRIKLGHWPVLPYTDIHLEFVKRASVDDTETCTVLLSGIFDGPDESVSGLVHLASMKFVTLRAVLGIKLSDDIPSLRMRVEVLKSAFDACESLIEGSRKPWKKSMMNVMSWLRPEIMTSEVKYGFSSYMEMEVDLQTDMADDGGYAGKCSRFDPAGFYEAIKPSKTEPMLEDDIPELLPELRPYQRRAALWMVKREKAMEDQAEIERNQFHSPLCVPVDFLDTRSKMFFNPFSGNISLCPETSSPYVFGGILADEMGLGKTVELLALIFAHRRSADESDTLIDSVPQVKGDEKVVLKRLRRERVECICGAVSESLKYEGLWVQCDICDAWQHGDCVGYSTKGKSLKSKQGLESKTSKTTIAVTNGEYVCQMCSELIQATESPIASGATLIVCPAPILPQWHDEIIRHTRPGALKTCIYEGVRDTSFSNSSLMDIGDLASADIVLTTYDVLKDDLFHDSDRHIGDRHLLRFQKRYPVIPTLLTRIYWWRICLDEAQMVESTVVTAATEMALRLHCKHRWCITGTPIQRKFDDLYGLLRFTKTGPFNIYRWWSEVIRDPYEKGDMGATEFTHRVFKQIMWRSSKQHVADELELPSQEECLSWLTLSPVEEHFYKRQHEACVRDSHEVIESLRNDILNRKVPDSVSSSGSSDPLITQAEAGKLLNALLKLRQACCHPQVGSSGLRSLQQSPMTMEEVLTVLISKTKIEGEEALRRLVIALNALAAIVTIQNDFSQAASLYNESLTLVEEHSEDFRLDPLLNIHIHHNLAEIFPLAENFALNLPSKGKQFSGTSAVNTTKKHYIVKVDNDQVKRHKISNCGDTSLTGAASDPSNVASSSSSENGLNDRESDDLSASSVKYLKAQCEDSKHKYLSVFSSKLVAAQQEFQSSYMQVCNAYHDTSTNQNTLWWLEALHHAEKDKDFSTELIRKIEESISGNSNNSKSSRLAARFRSISSLTYEIQTGLDQLVASRKVVLDRLLEIDQTMENPKDEDIERVGKCRNCQPNCDGPPCVLCELDELFQHYEARLFVLKNERGDIISSAEEAVDFQKKSFARNHFLSNLSQSNQSSSVSDIDNEESRKRNVGQKVVTSRSASILEVLLGVIKNYCKTRFGKDSASAATKHLHILEGMRKEFVYARSLASAQAQYLRAHDEIKMAVSRLHLRENEDDKSLDALGENELYAASSNFSQEKFMSLALLSQIKGKLRYLKGLVQSKQKLPSESPDNSSCTQDTNSMSNSTEEKGELIPKTYEESCPICQEKLGHKRMVFQCGHVTCCKCLVAMTEKRLKHSKTHTWVMCPTCRQHTDYRNIAYAVDAQKESPNSSMLHTIDNCEKHEASITVEGSYGTKESPNSSMLHTTDNCEKHEASITVEGSYGTKIEAVTRRILWIKATNHNSKVLVFSSWNDVLDVLEHAFATNNITFVRMKGGRKAHTAISQFRGIQNGTKGCEGEEPISIQVLLLLIQHGANGLNLLEAQHVVLVEPLLNPAAEAQAISRVHRIGQKQKTLIHRFLVKDTVEESIYKLNRSRSNHLFISGNTKNQDQPVLTLKDVESLLARAPITAPEIDENPNNTNTNLRDLPPSLAAAIAAERRYNEHRT</sequence>
<dbReference type="SUPFAM" id="SSF57903">
    <property type="entry name" value="FYVE/PHD zinc finger"/>
    <property type="match status" value="1"/>
</dbReference>
<evidence type="ECO:0000256" key="1">
    <source>
        <dbReference type="ARBA" id="ARBA00008438"/>
    </source>
</evidence>
<dbReference type="InterPro" id="IPR014001">
    <property type="entry name" value="Helicase_ATP-bd"/>
</dbReference>
<feature type="compositionally biased region" description="Low complexity" evidence="7">
    <location>
        <begin position="926"/>
        <end position="939"/>
    </location>
</feature>
<evidence type="ECO:0000313" key="10">
    <source>
        <dbReference type="EMBL" id="RHN56339.1"/>
    </source>
</evidence>
<dbReference type="EC" id="3.6.4.12" evidence="10"/>
<comment type="caution">
    <text evidence="10">The sequence shown here is derived from an EMBL/GenBank/DDBJ whole genome shotgun (WGS) entry which is preliminary data.</text>
</comment>
<evidence type="ECO:0000256" key="7">
    <source>
        <dbReference type="SAM" id="MobiDB-lite"/>
    </source>
</evidence>
<dbReference type="SUPFAM" id="SSF57850">
    <property type="entry name" value="RING/U-box"/>
    <property type="match status" value="1"/>
</dbReference>
<dbReference type="InterPro" id="IPR048686">
    <property type="entry name" value="SHPRH_helical_1st"/>
</dbReference>
<dbReference type="InterPro" id="IPR049730">
    <property type="entry name" value="SNF2/RAD54-like_C"/>
</dbReference>
<organism evidence="10 11">
    <name type="scientific">Medicago truncatula</name>
    <name type="common">Barrel medic</name>
    <name type="synonym">Medicago tribuloides</name>
    <dbReference type="NCBI Taxonomy" id="3880"/>
    <lineage>
        <taxon>Eukaryota</taxon>
        <taxon>Viridiplantae</taxon>
        <taxon>Streptophyta</taxon>
        <taxon>Embryophyta</taxon>
        <taxon>Tracheophyta</taxon>
        <taxon>Spermatophyta</taxon>
        <taxon>Magnoliopsida</taxon>
        <taxon>eudicotyledons</taxon>
        <taxon>Gunneridae</taxon>
        <taxon>Pentapetalae</taxon>
        <taxon>rosids</taxon>
        <taxon>fabids</taxon>
        <taxon>Fabales</taxon>
        <taxon>Fabaceae</taxon>
        <taxon>Papilionoideae</taxon>
        <taxon>50 kb inversion clade</taxon>
        <taxon>NPAAA clade</taxon>
        <taxon>Hologalegina</taxon>
        <taxon>IRL clade</taxon>
        <taxon>Trifolieae</taxon>
        <taxon>Medicago</taxon>
    </lineage>
</organism>
<dbReference type="InterPro" id="IPR019786">
    <property type="entry name" value="Zinc_finger_PHD-type_CS"/>
</dbReference>
<proteinExistence type="inferred from homology"/>
<dbReference type="PANTHER" id="PTHR45865">
    <property type="entry name" value="E3 UBIQUITIN-PROTEIN LIGASE SHPRH FAMILY MEMBER"/>
    <property type="match status" value="1"/>
</dbReference>
<dbReference type="Gene3D" id="3.40.50.10810">
    <property type="entry name" value="Tandem AAA-ATPase domain"/>
    <property type="match status" value="2"/>
</dbReference>
<dbReference type="SMART" id="SM00184">
    <property type="entry name" value="RING"/>
    <property type="match status" value="1"/>
</dbReference>
<evidence type="ECO:0000256" key="5">
    <source>
        <dbReference type="ARBA" id="ARBA00022833"/>
    </source>
</evidence>
<dbReference type="Pfam" id="PF00271">
    <property type="entry name" value="Helicase_C"/>
    <property type="match status" value="1"/>
</dbReference>
<keyword evidence="10" id="KW-0067">ATP-binding</keyword>
<feature type="domain" description="RING-type" evidence="8">
    <location>
        <begin position="1352"/>
        <end position="1400"/>
    </location>
</feature>
<dbReference type="PANTHER" id="PTHR45865:SF1">
    <property type="entry name" value="E3 UBIQUITIN-PROTEIN LIGASE SHPRH"/>
    <property type="match status" value="1"/>
</dbReference>
<evidence type="ECO:0000256" key="6">
    <source>
        <dbReference type="PROSITE-ProRule" id="PRU00175"/>
    </source>
</evidence>
<dbReference type="InterPro" id="IPR000330">
    <property type="entry name" value="SNF2_N"/>
</dbReference>
<dbReference type="Pfam" id="PF00176">
    <property type="entry name" value="SNF2-rel_dom"/>
    <property type="match status" value="1"/>
</dbReference>
<dbReference type="EMBL" id="PSQE01000005">
    <property type="protein sequence ID" value="RHN56339.1"/>
    <property type="molecule type" value="Genomic_DNA"/>
</dbReference>
<gene>
    <name evidence="10" type="ORF">MtrunA17_Chr5g0428401</name>
</gene>
<reference evidence="11" key="1">
    <citation type="journal article" date="2018" name="Nat. Plants">
        <title>Whole-genome landscape of Medicago truncatula symbiotic genes.</title>
        <authorList>
            <person name="Pecrix Y."/>
            <person name="Staton S.E."/>
            <person name="Sallet E."/>
            <person name="Lelandais-Briere C."/>
            <person name="Moreau S."/>
            <person name="Carrere S."/>
            <person name="Blein T."/>
            <person name="Jardinaud M.F."/>
            <person name="Latrasse D."/>
            <person name="Zouine M."/>
            <person name="Zahm M."/>
            <person name="Kreplak J."/>
            <person name="Mayjonade B."/>
            <person name="Satge C."/>
            <person name="Perez M."/>
            <person name="Cauet S."/>
            <person name="Marande W."/>
            <person name="Chantry-Darmon C."/>
            <person name="Lopez-Roques C."/>
            <person name="Bouchez O."/>
            <person name="Berard A."/>
            <person name="Debelle F."/>
            <person name="Munos S."/>
            <person name="Bendahmane A."/>
            <person name="Berges H."/>
            <person name="Niebel A."/>
            <person name="Buitink J."/>
            <person name="Frugier F."/>
            <person name="Benhamed M."/>
            <person name="Crespi M."/>
            <person name="Gouzy J."/>
            <person name="Gamas P."/>
        </authorList>
    </citation>
    <scope>NUCLEOTIDE SEQUENCE [LARGE SCALE GENOMIC DNA]</scope>
    <source>
        <strain evidence="11">cv. Jemalong A17</strain>
    </source>
</reference>
<dbReference type="Pfam" id="PF21324">
    <property type="entry name" value="SHPRH_helical-2nd"/>
    <property type="match status" value="1"/>
</dbReference>
<dbReference type="GO" id="GO:0008270">
    <property type="term" value="F:zinc ion binding"/>
    <property type="evidence" value="ECO:0007669"/>
    <property type="project" value="UniProtKB-KW"/>
</dbReference>
<dbReference type="PROSITE" id="PS01359">
    <property type="entry name" value="ZF_PHD_1"/>
    <property type="match status" value="1"/>
</dbReference>
<feature type="region of interest" description="Disordered" evidence="7">
    <location>
        <begin position="1163"/>
        <end position="1183"/>
    </location>
</feature>
<dbReference type="InterPro" id="IPR001650">
    <property type="entry name" value="Helicase_C-like"/>
</dbReference>
<dbReference type="Proteomes" id="UP000265566">
    <property type="component" value="Chromosome 5"/>
</dbReference>
<dbReference type="CDD" id="cd18793">
    <property type="entry name" value="SF2_C_SNF"/>
    <property type="match status" value="1"/>
</dbReference>
<accession>A0A396HSK6</accession>
<name>A0A396HSK6_MEDTR</name>
<dbReference type="GO" id="GO:0003678">
    <property type="term" value="F:DNA helicase activity"/>
    <property type="evidence" value="ECO:0007669"/>
    <property type="project" value="UniProtKB-EC"/>
</dbReference>
<feature type="compositionally biased region" description="Polar residues" evidence="7">
    <location>
        <begin position="1314"/>
        <end position="1336"/>
    </location>
</feature>
<keyword evidence="10" id="KW-0547">Nucleotide-binding</keyword>
<dbReference type="PROSITE" id="PS50089">
    <property type="entry name" value="ZF_RING_2"/>
    <property type="match status" value="1"/>
</dbReference>
<keyword evidence="10" id="KW-0347">Helicase</keyword>
<dbReference type="SMART" id="SM00490">
    <property type="entry name" value="HELICc"/>
    <property type="match status" value="1"/>
</dbReference>
<keyword evidence="2" id="KW-0479">Metal-binding</keyword>
<dbReference type="SUPFAM" id="SSF52540">
    <property type="entry name" value="P-loop containing nucleoside triphosphate hydrolases"/>
    <property type="match status" value="2"/>
</dbReference>
<evidence type="ECO:0000259" key="9">
    <source>
        <dbReference type="PROSITE" id="PS51194"/>
    </source>
</evidence>
<keyword evidence="4 10" id="KW-0378">Hydrolase</keyword>
<feature type="domain" description="Helicase C-terminal" evidence="9">
    <location>
        <begin position="1479"/>
        <end position="1650"/>
    </location>
</feature>
<dbReference type="InterPro" id="IPR011011">
    <property type="entry name" value="Znf_FYVE_PHD"/>
</dbReference>
<dbReference type="PROSITE" id="PS51194">
    <property type="entry name" value="HELICASE_CTER"/>
    <property type="match status" value="1"/>
</dbReference>
<dbReference type="GO" id="GO:0016787">
    <property type="term" value="F:hydrolase activity"/>
    <property type="evidence" value="ECO:0007669"/>
    <property type="project" value="UniProtKB-KW"/>
</dbReference>
<dbReference type="InterPro" id="IPR038718">
    <property type="entry name" value="SNF2-like_sf"/>
</dbReference>
<keyword evidence="5" id="KW-0862">Zinc</keyword>